<dbReference type="Proteomes" id="UP000006526">
    <property type="component" value="Segment"/>
</dbReference>
<dbReference type="EMBL" id="GU071097">
    <property type="protein sequence ID" value="ADO98021.1"/>
    <property type="molecule type" value="Genomic_DNA"/>
</dbReference>
<dbReference type="InterPro" id="IPR012668">
    <property type="entry name" value="CHP02466"/>
</dbReference>
<keyword evidence="2" id="KW-1185">Reference proteome</keyword>
<dbReference type="NCBIfam" id="TIGR02466">
    <property type="entry name" value="TIGR02466 family protein"/>
    <property type="match status" value="1"/>
</dbReference>
<dbReference type="SUPFAM" id="SSF51197">
    <property type="entry name" value="Clavaminate synthase-like"/>
    <property type="match status" value="1"/>
</dbReference>
<organism evidence="1 2">
    <name type="scientific">Synechococcus phage S-SSM5</name>
    <dbReference type="NCBI Taxonomy" id="445685"/>
    <lineage>
        <taxon>Viruses</taxon>
        <taxon>Duplodnaviria</taxon>
        <taxon>Heunggongvirae</taxon>
        <taxon>Uroviricota</taxon>
        <taxon>Caudoviricetes</taxon>
        <taxon>Pantevenvirales</taxon>
        <taxon>Kyanoviridae</taxon>
        <taxon>Glaucusvirus</taxon>
        <taxon>Glaucusvirus ssm5</taxon>
    </lineage>
</organism>
<dbReference type="KEGG" id="vg:10329316"/>
<accession>E3SK89</accession>
<reference evidence="1 2" key="1">
    <citation type="journal article" date="2010" name="Environ. Microbiol.">
        <title>Genomic analysis of oceanic cyanobacterial myoviruses compared with T4-like myoviruses from diverse hosts and environments.</title>
        <authorList>
            <person name="Sullivan M.B."/>
            <person name="Huang K.H."/>
            <person name="Ignacio-Espinoza J.C."/>
            <person name="Berlin A.M."/>
            <person name="Kelly L."/>
            <person name="Weigele P.R."/>
            <person name="DeFrancesco A.S."/>
            <person name="Kern S.E."/>
            <person name="Thompson L.R."/>
            <person name="Young S."/>
            <person name="Yandava C."/>
            <person name="Fu R."/>
            <person name="Krastins B."/>
            <person name="Chase M."/>
            <person name="Sarracino D."/>
            <person name="Osburne M.S."/>
            <person name="Henn M.R."/>
            <person name="Chisholm S.W."/>
        </authorList>
    </citation>
    <scope>NUCLEOTIDE SEQUENCE [LARGE SCALE GENOMIC DNA]</scope>
    <source>
        <strain evidence="1">8102-12</strain>
    </source>
</reference>
<evidence type="ECO:0000313" key="1">
    <source>
        <dbReference type="EMBL" id="ADO98021.1"/>
    </source>
</evidence>
<protein>
    <recommendedName>
        <fullName evidence="3">Phytanoyl-CoA-dioxygenase</fullName>
    </recommendedName>
</protein>
<evidence type="ECO:0000313" key="2">
    <source>
        <dbReference type="Proteomes" id="UP000006526"/>
    </source>
</evidence>
<dbReference type="Pfam" id="PF13759">
    <property type="entry name" value="2OG-FeII_Oxy_5"/>
    <property type="match status" value="1"/>
</dbReference>
<proteinExistence type="predicted"/>
<gene>
    <name evidence="1" type="ORF">SSSM5_049</name>
</gene>
<name>E3SK89_9CAUD</name>
<dbReference type="Gene3D" id="2.60.120.620">
    <property type="entry name" value="q2cbj1_9rhob like domain"/>
    <property type="match status" value="1"/>
</dbReference>
<dbReference type="RefSeq" id="YP_004324652.1">
    <property type="nucleotide sequence ID" value="NC_015289.1"/>
</dbReference>
<evidence type="ECO:0008006" key="3">
    <source>
        <dbReference type="Google" id="ProtNLM"/>
    </source>
</evidence>
<sequence length="204" mass="23688">MIIDLFPTSIYMDSFELSPSDHANLSQVKLYRNVDEEAWVSDTNLHLQPWYQSIQGKIQTHVEKYIYDEMGLSKSYKMQCHGAWLNRNDKGDYTSIHHHSNSLISGVYYLAVQDTQGRIQFYDDKDGPFGRYFTVLNYTEQNNRNSHRANVECKDGTIVLFPSRLKHSVAPNLSEEPRFSLAFDYTIDGIFDAMVNRVNYVPVK</sequence>
<dbReference type="GeneID" id="10329316"/>
<dbReference type="OrthoDB" id="12155at10239"/>